<dbReference type="GO" id="GO:0030246">
    <property type="term" value="F:carbohydrate binding"/>
    <property type="evidence" value="ECO:0007669"/>
    <property type="project" value="UniProtKB-KW"/>
</dbReference>
<evidence type="ECO:0000256" key="4">
    <source>
        <dbReference type="ARBA" id="ARBA00022968"/>
    </source>
</evidence>
<proteinExistence type="predicted"/>
<dbReference type="PANTHER" id="PTHR45710:SF35">
    <property type="entry name" value="C-TYPE LECTIN DOMAIN FAMILY 2 MEMBER D"/>
    <property type="match status" value="1"/>
</dbReference>
<dbReference type="Proteomes" id="UP000081671">
    <property type="component" value="Unplaced"/>
</dbReference>
<keyword evidence="2 8" id="KW-0812">Transmembrane</keyword>
<dbReference type="InterPro" id="IPR050828">
    <property type="entry name" value="C-type_lectin/matrix_domain"/>
</dbReference>
<dbReference type="CDD" id="cd03593">
    <property type="entry name" value="CLECT_NK_receptors_like"/>
    <property type="match status" value="1"/>
</dbReference>
<evidence type="ECO:0000256" key="2">
    <source>
        <dbReference type="ARBA" id="ARBA00022692"/>
    </source>
</evidence>
<dbReference type="InterPro" id="IPR016187">
    <property type="entry name" value="CTDL_fold"/>
</dbReference>
<dbReference type="OrthoDB" id="9906043at2759"/>
<gene>
    <name evidence="11 12" type="primary">LOC105992279</name>
</gene>
<protein>
    <submittedName>
        <fullName evidence="11 12">C-type lectin domain family 2 member H-like</fullName>
    </submittedName>
</protein>
<evidence type="ECO:0000259" key="9">
    <source>
        <dbReference type="PROSITE" id="PS50041"/>
    </source>
</evidence>
<dbReference type="InterPro" id="IPR016186">
    <property type="entry name" value="C-type_lectin-like/link_sf"/>
</dbReference>
<dbReference type="PANTHER" id="PTHR45710">
    <property type="entry name" value="C-TYPE LECTIN DOMAIN-CONTAINING PROTEIN 180"/>
    <property type="match status" value="1"/>
</dbReference>
<evidence type="ECO:0000256" key="6">
    <source>
        <dbReference type="ARBA" id="ARBA00023136"/>
    </source>
</evidence>
<evidence type="ECO:0000313" key="12">
    <source>
        <dbReference type="RefSeq" id="XP_012880564.1"/>
    </source>
</evidence>
<evidence type="ECO:0000313" key="10">
    <source>
        <dbReference type="Proteomes" id="UP000081671"/>
    </source>
</evidence>
<dbReference type="RefSeq" id="XP_012880563.1">
    <property type="nucleotide sequence ID" value="XM_013025109.1"/>
</dbReference>
<dbReference type="KEGG" id="dord:105992279"/>
<organism evidence="10 11">
    <name type="scientific">Dipodomys ordii</name>
    <name type="common">Ord's kangaroo rat</name>
    <dbReference type="NCBI Taxonomy" id="10020"/>
    <lineage>
        <taxon>Eukaryota</taxon>
        <taxon>Metazoa</taxon>
        <taxon>Chordata</taxon>
        <taxon>Craniata</taxon>
        <taxon>Vertebrata</taxon>
        <taxon>Euteleostomi</taxon>
        <taxon>Mammalia</taxon>
        <taxon>Eutheria</taxon>
        <taxon>Euarchontoglires</taxon>
        <taxon>Glires</taxon>
        <taxon>Rodentia</taxon>
        <taxon>Castorimorpha</taxon>
        <taxon>Heteromyidae</taxon>
        <taxon>Dipodomyinae</taxon>
        <taxon>Dipodomys</taxon>
    </lineage>
</organism>
<dbReference type="SMART" id="SM00034">
    <property type="entry name" value="CLECT"/>
    <property type="match status" value="1"/>
</dbReference>
<sequence>MTSLETSVGMLQRDFSSTEDPESRPTVFPVKALPGKCLGVLSPITPRKFYCSVLINAVLLATALGLLAVLTAVDRRESRIPETRLLSSCPGAWIGFGNKCYYFSDDVRNWTSSQAFCASFGANLVKFDSKEELGFLERHRDSYDHWIGLRRESPQHSWKWADNTEFSNLVQVRGAGECGFLNGVGISSARFYTERKWICSKPSSYVQCAATSGSLLHGVSWLGLTPLILTGHIYMHMAP</sequence>
<keyword evidence="10" id="KW-1185">Reference proteome</keyword>
<dbReference type="RefSeq" id="XP_012880564.1">
    <property type="nucleotide sequence ID" value="XM_013025110.1"/>
</dbReference>
<name>A0A1S3FVH9_DIPOR</name>
<dbReference type="GeneID" id="105992279"/>
<evidence type="ECO:0000313" key="11">
    <source>
        <dbReference type="RefSeq" id="XP_012880563.1"/>
    </source>
</evidence>
<keyword evidence="4" id="KW-0735">Signal-anchor</keyword>
<dbReference type="PROSITE" id="PS50041">
    <property type="entry name" value="C_TYPE_LECTIN_2"/>
    <property type="match status" value="1"/>
</dbReference>
<reference evidence="11 12" key="1">
    <citation type="submission" date="2025-04" db="UniProtKB">
        <authorList>
            <consortium name="RefSeq"/>
        </authorList>
    </citation>
    <scope>IDENTIFICATION</scope>
    <source>
        <tissue evidence="11 12">Kidney</tissue>
    </source>
</reference>
<evidence type="ECO:0000256" key="3">
    <source>
        <dbReference type="ARBA" id="ARBA00022734"/>
    </source>
</evidence>
<accession>A0A1S3FVH9</accession>
<comment type="subcellular location">
    <subcellularLocation>
        <location evidence="1">Cell membrane</location>
        <topology evidence="1">Single-pass type II membrane protein</topology>
    </subcellularLocation>
</comment>
<evidence type="ECO:0000256" key="8">
    <source>
        <dbReference type="SAM" id="Phobius"/>
    </source>
</evidence>
<evidence type="ECO:0000256" key="1">
    <source>
        <dbReference type="ARBA" id="ARBA00004401"/>
    </source>
</evidence>
<dbReference type="Gene3D" id="3.10.100.10">
    <property type="entry name" value="Mannose-Binding Protein A, subunit A"/>
    <property type="match status" value="1"/>
</dbReference>
<feature type="domain" description="C-type lectin" evidence="9">
    <location>
        <begin position="96"/>
        <end position="200"/>
    </location>
</feature>
<feature type="transmembrane region" description="Helical" evidence="8">
    <location>
        <begin position="53"/>
        <end position="73"/>
    </location>
</feature>
<evidence type="ECO:0000256" key="5">
    <source>
        <dbReference type="ARBA" id="ARBA00022989"/>
    </source>
</evidence>
<evidence type="ECO:0000256" key="7">
    <source>
        <dbReference type="SAM" id="MobiDB-lite"/>
    </source>
</evidence>
<dbReference type="Pfam" id="PF00059">
    <property type="entry name" value="Lectin_C"/>
    <property type="match status" value="1"/>
</dbReference>
<dbReference type="InterPro" id="IPR033992">
    <property type="entry name" value="NKR-like_CTLD"/>
</dbReference>
<dbReference type="SUPFAM" id="SSF56436">
    <property type="entry name" value="C-type lectin-like"/>
    <property type="match status" value="1"/>
</dbReference>
<dbReference type="InterPro" id="IPR001304">
    <property type="entry name" value="C-type_lectin-like"/>
</dbReference>
<dbReference type="AlphaFoldDB" id="A0A1S3FVH9"/>
<keyword evidence="5 8" id="KW-1133">Transmembrane helix</keyword>
<feature type="region of interest" description="Disordered" evidence="7">
    <location>
        <begin position="1"/>
        <end position="24"/>
    </location>
</feature>
<keyword evidence="3" id="KW-0430">Lectin</keyword>
<dbReference type="GO" id="GO:0009897">
    <property type="term" value="C:external side of plasma membrane"/>
    <property type="evidence" value="ECO:0007669"/>
    <property type="project" value="TreeGrafter"/>
</dbReference>
<keyword evidence="6 8" id="KW-0472">Membrane</keyword>